<evidence type="ECO:0000256" key="3">
    <source>
        <dbReference type="ARBA" id="ARBA00023187"/>
    </source>
</evidence>
<name>A0A0G4GWM5_9ALVE</name>
<organism evidence="4">
    <name type="scientific">Chromera velia CCMP2878</name>
    <dbReference type="NCBI Taxonomy" id="1169474"/>
    <lineage>
        <taxon>Eukaryota</taxon>
        <taxon>Sar</taxon>
        <taxon>Alveolata</taxon>
        <taxon>Colpodellida</taxon>
        <taxon>Chromeraceae</taxon>
        <taxon>Chromera</taxon>
    </lineage>
</organism>
<dbReference type="InterPro" id="IPR012677">
    <property type="entry name" value="Nucleotide-bd_a/b_plait_sf"/>
</dbReference>
<protein>
    <recommendedName>
        <fullName evidence="5">RRM domain-containing protein</fullName>
    </recommendedName>
</protein>
<keyword evidence="2" id="KW-0694">RNA-binding</keyword>
<reference evidence="4" key="1">
    <citation type="submission" date="2014-11" db="EMBL/GenBank/DDBJ databases">
        <authorList>
            <person name="Otto D Thomas"/>
            <person name="Naeem Raeece"/>
        </authorList>
    </citation>
    <scope>NUCLEOTIDE SEQUENCE</scope>
</reference>
<dbReference type="GO" id="GO:0003723">
    <property type="term" value="F:RNA binding"/>
    <property type="evidence" value="ECO:0007669"/>
    <property type="project" value="UniProtKB-KW"/>
</dbReference>
<dbReference type="AlphaFoldDB" id="A0A0G4GWM5"/>
<dbReference type="EMBL" id="CDMZ01001626">
    <property type="protein sequence ID" value="CEM35381.1"/>
    <property type="molecule type" value="Genomic_DNA"/>
</dbReference>
<evidence type="ECO:0000256" key="1">
    <source>
        <dbReference type="ARBA" id="ARBA00022664"/>
    </source>
</evidence>
<gene>
    <name evidence="4" type="ORF">Cvel_23691</name>
</gene>
<keyword evidence="1" id="KW-0507">mRNA processing</keyword>
<proteinExistence type="predicted"/>
<evidence type="ECO:0000313" key="4">
    <source>
        <dbReference type="EMBL" id="CEM35381.1"/>
    </source>
</evidence>
<evidence type="ECO:0000256" key="2">
    <source>
        <dbReference type="ARBA" id="ARBA00022884"/>
    </source>
</evidence>
<dbReference type="GO" id="GO:0008380">
    <property type="term" value="P:RNA splicing"/>
    <property type="evidence" value="ECO:0007669"/>
    <property type="project" value="UniProtKB-KW"/>
</dbReference>
<keyword evidence="3" id="KW-0508">mRNA splicing</keyword>
<dbReference type="Gene3D" id="3.30.70.330">
    <property type="match status" value="2"/>
</dbReference>
<dbReference type="PANTHER" id="PTHR23139">
    <property type="entry name" value="RNA-BINDING PROTEIN"/>
    <property type="match status" value="1"/>
</dbReference>
<evidence type="ECO:0008006" key="5">
    <source>
        <dbReference type="Google" id="ProtNLM"/>
    </source>
</evidence>
<dbReference type="GO" id="GO:0006397">
    <property type="term" value="P:mRNA processing"/>
    <property type="evidence" value="ECO:0007669"/>
    <property type="project" value="UniProtKB-KW"/>
</dbReference>
<dbReference type="VEuPathDB" id="CryptoDB:Cvel_23691"/>
<accession>A0A0G4GWM5</accession>
<sequence>MFLEVSITGIPLGMDVFSITSFLNKALEASKLTMGGGDACVEGWISTDSAAAYVQIRSIEEATSILSLNGIPLRHNPLKIVRPPPLVELQAAKQAREQLGLMFEGSRPERVWISAAQVSGGAGLATQATIDVDAEELIPLRRQMFLEVSITGIPLGMDVLSITSFLNKAMEASKLTMRGGDATCVGGWISTDGAAAYVQMRSIEEATSILSLNGIPLMHNLLKIVRTSPLVELLVELQAAEQAREQLGLMFEGSRPERVWISGLTNLTKEYTPVFFK</sequence>